<proteinExistence type="predicted"/>
<gene>
    <name evidence="1" type="ORF">CLG85_12355</name>
</gene>
<dbReference type="SUPFAM" id="SSF51621">
    <property type="entry name" value="Phosphoenolpyruvate/pyruvate domain"/>
    <property type="match status" value="1"/>
</dbReference>
<dbReference type="EMBL" id="NTHN01000182">
    <property type="protein sequence ID" value="PBD18872.1"/>
    <property type="molecule type" value="Genomic_DNA"/>
</dbReference>
<dbReference type="OrthoDB" id="8629576at2"/>
<sequence>MQGTLKARLATGEMLVAPGVYDMISLRMAVSAGASVAYMTGYGSVASHLGLPDAGLASYRDMVGRVEVMGAYCRERDIPLIADGDTGYGGIVNVAHTVRGYEAAGASAIQIEDQVFPKKCGHTLGRAVIPTEDMVTKIKVATDARRSDEFLILARTDARTTHGLDEAIHRMEQYDAAGADILFIESPESEAELARIAAHFSKPVLVNNVEGGRTPVLPQARLRELGFGLSIYPATGFLAVGAALENVYAGLLNGGEEAITTPLYNFEKFNKLMGFEEIYALEDRFKA</sequence>
<dbReference type="InterPro" id="IPR015813">
    <property type="entry name" value="Pyrv/PenolPyrv_kinase-like_dom"/>
</dbReference>
<protein>
    <submittedName>
        <fullName evidence="1">Carboxyvinyl-carboxyphosphonate phosphorylmutase</fullName>
    </submittedName>
</protein>
<dbReference type="PANTHER" id="PTHR42905">
    <property type="entry name" value="PHOSPHOENOLPYRUVATE CARBOXYLASE"/>
    <property type="match status" value="1"/>
</dbReference>
<dbReference type="Pfam" id="PF13714">
    <property type="entry name" value="PEP_mutase"/>
    <property type="match status" value="1"/>
</dbReference>
<accession>A0A2A3JUQ0</accession>
<dbReference type="CDD" id="cd00377">
    <property type="entry name" value="ICL_PEPM"/>
    <property type="match status" value="1"/>
</dbReference>
<dbReference type="AlphaFoldDB" id="A0A2A3JUQ0"/>
<dbReference type="PANTHER" id="PTHR42905:SF5">
    <property type="entry name" value="CARBOXYVINYL-CARBOXYPHOSPHONATE PHOSPHORYLMUTASE, CHLOROPLASTIC"/>
    <property type="match status" value="1"/>
</dbReference>
<dbReference type="InterPro" id="IPR040442">
    <property type="entry name" value="Pyrv_kinase-like_dom_sf"/>
</dbReference>
<reference evidence="1" key="1">
    <citation type="submission" date="2017-09" db="EMBL/GenBank/DDBJ databases">
        <title>Yangia sp. SAOS 153D whole genome sequencing.</title>
        <authorList>
            <person name="Verma A."/>
            <person name="Krishnamurthi S."/>
        </authorList>
    </citation>
    <scope>NUCLEOTIDE SEQUENCE [LARGE SCALE GENOMIC DNA]</scope>
    <source>
        <strain evidence="1">SAOS 153D</strain>
    </source>
</reference>
<evidence type="ECO:0000313" key="1">
    <source>
        <dbReference type="EMBL" id="PBD18872.1"/>
    </source>
</evidence>
<dbReference type="GO" id="GO:0016833">
    <property type="term" value="F:oxo-acid-lyase activity"/>
    <property type="evidence" value="ECO:0007669"/>
    <property type="project" value="UniProtKB-ARBA"/>
</dbReference>
<dbReference type="InterPro" id="IPR039556">
    <property type="entry name" value="ICL/PEPM"/>
</dbReference>
<organism evidence="1">
    <name type="scientific">Alloyangia mangrovi</name>
    <dbReference type="NCBI Taxonomy" id="1779329"/>
    <lineage>
        <taxon>Bacteria</taxon>
        <taxon>Pseudomonadati</taxon>
        <taxon>Pseudomonadota</taxon>
        <taxon>Alphaproteobacteria</taxon>
        <taxon>Rhodobacterales</taxon>
        <taxon>Roseobacteraceae</taxon>
        <taxon>Alloyangia</taxon>
    </lineage>
</organism>
<name>A0A2A3JUQ0_9RHOB</name>
<dbReference type="Gene3D" id="3.20.20.60">
    <property type="entry name" value="Phosphoenolpyruvate-binding domains"/>
    <property type="match status" value="1"/>
</dbReference>
<comment type="caution">
    <text evidence="1">The sequence shown here is derived from an EMBL/GenBank/DDBJ whole genome shotgun (WGS) entry which is preliminary data.</text>
</comment>